<evidence type="ECO:0000313" key="1">
    <source>
        <dbReference type="EMBL" id="WNL49558.1"/>
    </source>
</evidence>
<sequence length="262" mass="31130">MKENDVPKEHFLLFFHFRKMEFQEFPPEILLHIVSFVTSVKDINSFSQTCSLHNAIVRENDEKLVRKTYGIFPKHLRFGTHTIGFFRITPKGVMHGSYCAFYNGDVTTGTRYKEERFGFEMTVCENDHIKSGFYRDGERFGLWRHDSREFRECCSGFSQRDYYDKNGHVFSHSKNDEHIELITVRTEDSNISIYYKEISLREDFFCENTKQLFCAAFRKTVYNKELNITTTMGLPLFHCCDEHREDMPVDILYTDEPEYIVN</sequence>
<dbReference type="SUPFAM" id="SSF81383">
    <property type="entry name" value="F-box domain"/>
    <property type="match status" value="1"/>
</dbReference>
<reference evidence="1" key="1">
    <citation type="submission" date="2023-07" db="EMBL/GenBank/DDBJ databases">
        <authorList>
            <person name="Xia Y."/>
        </authorList>
    </citation>
    <scope>NUCLEOTIDE SEQUENCE</scope>
    <source>
        <strain evidence="1">F</strain>
    </source>
</reference>
<protein>
    <submittedName>
        <fullName evidence="1">F-box containing protein</fullName>
    </submittedName>
</protein>
<organism evidence="1">
    <name type="scientific">Marseillevirus sp</name>
    <dbReference type="NCBI Taxonomy" id="2809551"/>
    <lineage>
        <taxon>Viruses</taxon>
        <taxon>Varidnaviria</taxon>
        <taxon>Bamfordvirae</taxon>
        <taxon>Nucleocytoviricota</taxon>
        <taxon>Megaviricetes</taxon>
        <taxon>Pimascovirales</taxon>
        <taxon>Pimascovirales incertae sedis</taxon>
        <taxon>Marseilleviridae</taxon>
        <taxon>Marseillevirus</taxon>
    </lineage>
</organism>
<proteinExistence type="predicted"/>
<dbReference type="InterPro" id="IPR036047">
    <property type="entry name" value="F-box-like_dom_sf"/>
</dbReference>
<gene>
    <name evidence="1" type="ORF">MarFTMF_042</name>
</gene>
<name>A0AA96IXE1_9VIRU</name>
<dbReference type="EMBL" id="OR343188">
    <property type="protein sequence ID" value="WNL49558.1"/>
    <property type="molecule type" value="Genomic_DNA"/>
</dbReference>
<accession>A0AA96IXE1</accession>